<dbReference type="SUPFAM" id="SSF53850">
    <property type="entry name" value="Periplasmic binding protein-like II"/>
    <property type="match status" value="1"/>
</dbReference>
<name>A0ABS9DBS7_9ALTE</name>
<dbReference type="EMBL" id="JAKGAS010000015">
    <property type="protein sequence ID" value="MCF2950179.1"/>
    <property type="molecule type" value="Genomic_DNA"/>
</dbReference>
<protein>
    <submittedName>
        <fullName evidence="4">Transporter substrate-binding domain-containing protein</fullName>
    </submittedName>
</protein>
<comment type="caution">
    <text evidence="4">The sequence shown here is derived from an EMBL/GenBank/DDBJ whole genome shotgun (WGS) entry which is preliminary data.</text>
</comment>
<organism evidence="4 5">
    <name type="scientific">Paraglaciecola algarum</name>
    <dbReference type="NCBI Taxonomy" id="3050085"/>
    <lineage>
        <taxon>Bacteria</taxon>
        <taxon>Pseudomonadati</taxon>
        <taxon>Pseudomonadota</taxon>
        <taxon>Gammaproteobacteria</taxon>
        <taxon>Alteromonadales</taxon>
        <taxon>Alteromonadaceae</taxon>
        <taxon>Paraglaciecola</taxon>
    </lineage>
</organism>
<sequence>MLLNSNSVARINTAEWQPYINAKGDPLGSAAELIQLLFSQDNTEVIWQYQNFELAYNQVKKNQKLAAYPYFKTPLREAEVLFSDPIFNVTSHIYYSRQFNEDIQLADLKRFRIGKVTDYSYGTEIDKIVADAKDINSEKQALIELLNNEIDYLPMTESVMNNLLIETFPEQMLLVKPLSAVKGNASLHLIASKTAEGEALKAQLNRLICHVKELDSLQTNPLKLPNKLDVASLTAAEGYPVILGQSQIEGSPDYFTLPQGTKVLVIKWSSKIQAPSKSDRLYKNMMDLSKVVVLNGPHVGKELYIRNMYIELQ</sequence>
<proteinExistence type="inferred from homology"/>
<feature type="domain" description="Solute-binding protein family 3/N-terminal" evidence="3">
    <location>
        <begin position="19"/>
        <end position="153"/>
    </location>
</feature>
<evidence type="ECO:0000313" key="5">
    <source>
        <dbReference type="Proteomes" id="UP001521137"/>
    </source>
</evidence>
<comment type="similarity">
    <text evidence="1">Belongs to the bacterial solute-binding protein 3 family.</text>
</comment>
<dbReference type="RefSeq" id="WP_235314280.1">
    <property type="nucleotide sequence ID" value="NZ_JAKGAS010000015.1"/>
</dbReference>
<dbReference type="InterPro" id="IPR001638">
    <property type="entry name" value="Solute-binding_3/MltF_N"/>
</dbReference>
<keyword evidence="2" id="KW-0732">Signal</keyword>
<dbReference type="Proteomes" id="UP001521137">
    <property type="component" value="Unassembled WGS sequence"/>
</dbReference>
<evidence type="ECO:0000313" key="4">
    <source>
        <dbReference type="EMBL" id="MCF2950179.1"/>
    </source>
</evidence>
<evidence type="ECO:0000256" key="2">
    <source>
        <dbReference type="ARBA" id="ARBA00022729"/>
    </source>
</evidence>
<evidence type="ECO:0000256" key="1">
    <source>
        <dbReference type="ARBA" id="ARBA00010333"/>
    </source>
</evidence>
<evidence type="ECO:0000259" key="3">
    <source>
        <dbReference type="Pfam" id="PF00497"/>
    </source>
</evidence>
<keyword evidence="5" id="KW-1185">Reference proteome</keyword>
<dbReference type="PANTHER" id="PTHR35936">
    <property type="entry name" value="MEMBRANE-BOUND LYTIC MUREIN TRANSGLYCOSYLASE F"/>
    <property type="match status" value="1"/>
</dbReference>
<dbReference type="PANTHER" id="PTHR35936:SF25">
    <property type="entry name" value="ABC TRANSPORTER SUBSTRATE-BINDING PROTEIN"/>
    <property type="match status" value="1"/>
</dbReference>
<dbReference type="Gene3D" id="3.40.190.10">
    <property type="entry name" value="Periplasmic binding protein-like II"/>
    <property type="match status" value="2"/>
</dbReference>
<dbReference type="Pfam" id="PF00497">
    <property type="entry name" value="SBP_bac_3"/>
    <property type="match status" value="1"/>
</dbReference>
<gene>
    <name evidence="4" type="ORF">L0668_18855</name>
</gene>
<accession>A0ABS9DBS7</accession>
<reference evidence="4 5" key="1">
    <citation type="submission" date="2022-01" db="EMBL/GenBank/DDBJ databases">
        <title>Paraglaciecola sp. G1-23.</title>
        <authorList>
            <person name="Jin M.S."/>
            <person name="Han D.M."/>
            <person name="Kim H.M."/>
            <person name="Jeon C.O."/>
        </authorList>
    </citation>
    <scope>NUCLEOTIDE SEQUENCE [LARGE SCALE GENOMIC DNA]</scope>
    <source>
        <strain evidence="4 5">G1-23</strain>
    </source>
</reference>